<dbReference type="PANTHER" id="PTHR46206">
    <property type="entry name" value="CYTOCHROME P450"/>
    <property type="match status" value="1"/>
</dbReference>
<dbReference type="GO" id="GO:0004497">
    <property type="term" value="F:monooxygenase activity"/>
    <property type="evidence" value="ECO:0007669"/>
    <property type="project" value="UniProtKB-KW"/>
</dbReference>
<keyword evidence="9" id="KW-1185">Reference proteome</keyword>
<dbReference type="GO" id="GO:0016705">
    <property type="term" value="F:oxidoreductase activity, acting on paired donors, with incorporation or reduction of molecular oxygen"/>
    <property type="evidence" value="ECO:0007669"/>
    <property type="project" value="InterPro"/>
</dbReference>
<dbReference type="Proteomes" id="UP000076727">
    <property type="component" value="Unassembled WGS sequence"/>
</dbReference>
<dbReference type="GO" id="GO:0005506">
    <property type="term" value="F:iron ion binding"/>
    <property type="evidence" value="ECO:0007669"/>
    <property type="project" value="InterPro"/>
</dbReference>
<evidence type="ECO:0000313" key="9">
    <source>
        <dbReference type="Proteomes" id="UP000076727"/>
    </source>
</evidence>
<dbReference type="GO" id="GO:0020037">
    <property type="term" value="F:heme binding"/>
    <property type="evidence" value="ECO:0007669"/>
    <property type="project" value="InterPro"/>
</dbReference>
<accession>A0A165TDU7</accession>
<gene>
    <name evidence="8" type="ORF">DAEQUDRAFT_662497</name>
</gene>
<dbReference type="Pfam" id="PF00067">
    <property type="entry name" value="p450"/>
    <property type="match status" value="1"/>
</dbReference>
<dbReference type="InterPro" id="IPR036396">
    <property type="entry name" value="Cyt_P450_sf"/>
</dbReference>
<name>A0A165TDU7_9APHY</name>
<dbReference type="PRINTS" id="PR00385">
    <property type="entry name" value="P450"/>
</dbReference>
<dbReference type="OrthoDB" id="1844152at2759"/>
<evidence type="ECO:0000256" key="5">
    <source>
        <dbReference type="ARBA" id="ARBA00023004"/>
    </source>
</evidence>
<dbReference type="PANTHER" id="PTHR46206:SF1">
    <property type="entry name" value="P450, PUTATIVE (EUROFUNG)-RELATED"/>
    <property type="match status" value="1"/>
</dbReference>
<keyword evidence="3 7" id="KW-0479">Metal-binding</keyword>
<sequence length="511" mass="57084">MPSISTGIEFPQLSPLEICGLITAVLGLLYWRWRSNPLHSIPTVGPSLPILSYYGAWRYLRDAKGMLLEGCSKYEIFKIPLSDQWLVVVGGPKMNDELRKYPDETMSALEAHKYVLQTEYTLGTTHPDATAKKCIGGPLTRKLPQIMPEVVDEIAASFEDIVGGSKDEWVTVPALEAMTDIIARVTNRAFVGLPFCRDKTLIKTVVGFAKDVMKTKTILNMIPNFLKPIVGHRLPWTSAARRRMAAILGATVNERRRQMIEYGTEYEGKTDDYLTWVIEEDLKFRGKGDSIDGVMEVISASNFAAIHTSSMSMTHALYYLCAMPEYIEPLRKEAEEMIKVHGWTKAAVDGMWKADSFFKEALRLNPAAHLTLFRKAMKPIVFSNGTVIPTGTMVVATTTGTHLSENLYEDAAEFKPFRFSDVRSKGGDDALRQQFHTSSPDYIPFGHGKHACSGRWFAAAEVKAVMAYILLNYDVKLQEGGARPANVYVGPSIIANPWAKLMFRKRKSAHA</sequence>
<feature type="binding site" description="axial binding residue" evidence="7">
    <location>
        <position position="452"/>
    </location>
    <ligand>
        <name>heme</name>
        <dbReference type="ChEBI" id="CHEBI:30413"/>
    </ligand>
    <ligandPart>
        <name>Fe</name>
        <dbReference type="ChEBI" id="CHEBI:18248"/>
    </ligandPart>
</feature>
<dbReference type="EMBL" id="KV429037">
    <property type="protein sequence ID" value="KZT73294.1"/>
    <property type="molecule type" value="Genomic_DNA"/>
</dbReference>
<dbReference type="PRINTS" id="PR00465">
    <property type="entry name" value="EP450IV"/>
</dbReference>
<evidence type="ECO:0000256" key="4">
    <source>
        <dbReference type="ARBA" id="ARBA00023002"/>
    </source>
</evidence>
<organism evidence="8 9">
    <name type="scientific">Daedalea quercina L-15889</name>
    <dbReference type="NCBI Taxonomy" id="1314783"/>
    <lineage>
        <taxon>Eukaryota</taxon>
        <taxon>Fungi</taxon>
        <taxon>Dikarya</taxon>
        <taxon>Basidiomycota</taxon>
        <taxon>Agaricomycotina</taxon>
        <taxon>Agaricomycetes</taxon>
        <taxon>Polyporales</taxon>
        <taxon>Fomitopsis</taxon>
    </lineage>
</organism>
<dbReference type="Gene3D" id="1.10.630.10">
    <property type="entry name" value="Cytochrome P450"/>
    <property type="match status" value="1"/>
</dbReference>
<keyword evidence="6" id="KW-0503">Monooxygenase</keyword>
<keyword evidence="5 7" id="KW-0408">Iron</keyword>
<reference evidence="8 9" key="1">
    <citation type="journal article" date="2016" name="Mol. Biol. Evol.">
        <title>Comparative Genomics of Early-Diverging Mushroom-Forming Fungi Provides Insights into the Origins of Lignocellulose Decay Capabilities.</title>
        <authorList>
            <person name="Nagy L.G."/>
            <person name="Riley R."/>
            <person name="Tritt A."/>
            <person name="Adam C."/>
            <person name="Daum C."/>
            <person name="Floudas D."/>
            <person name="Sun H."/>
            <person name="Yadav J.S."/>
            <person name="Pangilinan J."/>
            <person name="Larsson K.H."/>
            <person name="Matsuura K."/>
            <person name="Barry K."/>
            <person name="Labutti K."/>
            <person name="Kuo R."/>
            <person name="Ohm R.A."/>
            <person name="Bhattacharya S.S."/>
            <person name="Shirouzu T."/>
            <person name="Yoshinaga Y."/>
            <person name="Martin F.M."/>
            <person name="Grigoriev I.V."/>
            <person name="Hibbett D.S."/>
        </authorList>
    </citation>
    <scope>NUCLEOTIDE SEQUENCE [LARGE SCALE GENOMIC DNA]</scope>
    <source>
        <strain evidence="8 9">L-15889</strain>
    </source>
</reference>
<evidence type="ECO:0000313" key="8">
    <source>
        <dbReference type="EMBL" id="KZT73294.1"/>
    </source>
</evidence>
<dbReference type="SUPFAM" id="SSF48264">
    <property type="entry name" value="Cytochrome P450"/>
    <property type="match status" value="1"/>
</dbReference>
<evidence type="ECO:0000256" key="1">
    <source>
        <dbReference type="ARBA" id="ARBA00001971"/>
    </source>
</evidence>
<protein>
    <submittedName>
        <fullName evidence="8">Cytochrome P450</fullName>
    </submittedName>
</protein>
<dbReference type="STRING" id="1314783.A0A165TDU7"/>
<evidence type="ECO:0000256" key="7">
    <source>
        <dbReference type="PIRSR" id="PIRSR602403-1"/>
    </source>
</evidence>
<comment type="cofactor">
    <cofactor evidence="1 7">
        <name>heme</name>
        <dbReference type="ChEBI" id="CHEBI:30413"/>
    </cofactor>
</comment>
<evidence type="ECO:0000256" key="2">
    <source>
        <dbReference type="ARBA" id="ARBA00010617"/>
    </source>
</evidence>
<keyword evidence="7" id="KW-0349">Heme</keyword>
<dbReference type="AlphaFoldDB" id="A0A165TDU7"/>
<proteinExistence type="inferred from homology"/>
<evidence type="ECO:0000256" key="3">
    <source>
        <dbReference type="ARBA" id="ARBA00022723"/>
    </source>
</evidence>
<keyword evidence="4" id="KW-0560">Oxidoreductase</keyword>
<dbReference type="InterPro" id="IPR002403">
    <property type="entry name" value="Cyt_P450_E_grp-IV"/>
</dbReference>
<comment type="similarity">
    <text evidence="2">Belongs to the cytochrome P450 family.</text>
</comment>
<dbReference type="CDD" id="cd11041">
    <property type="entry name" value="CYP503A1-like"/>
    <property type="match status" value="1"/>
</dbReference>
<dbReference type="InterPro" id="IPR001128">
    <property type="entry name" value="Cyt_P450"/>
</dbReference>
<evidence type="ECO:0000256" key="6">
    <source>
        <dbReference type="ARBA" id="ARBA00023033"/>
    </source>
</evidence>